<dbReference type="RefSeq" id="WP_169013136.1">
    <property type="nucleotide sequence ID" value="NZ_JABBJH010000002.1"/>
</dbReference>
<feature type="domain" description="Phage tail lysozyme" evidence="2">
    <location>
        <begin position="127"/>
        <end position="251"/>
    </location>
</feature>
<dbReference type="InterPro" id="IPR056937">
    <property type="entry name" value="YqbQ/XkdQ"/>
</dbReference>
<proteinExistence type="predicted"/>
<dbReference type="EMBL" id="JABBJH010000002">
    <property type="protein sequence ID" value="NMK38224.1"/>
    <property type="molecule type" value="Genomic_DNA"/>
</dbReference>
<feature type="compositionally biased region" description="Low complexity" evidence="1">
    <location>
        <begin position="98"/>
        <end position="114"/>
    </location>
</feature>
<reference evidence="4 5" key="1">
    <citation type="submission" date="2020-04" db="EMBL/GenBank/DDBJ databases">
        <authorList>
            <person name="Hitch T.C.A."/>
            <person name="Wylensek D."/>
            <person name="Clavel T."/>
        </authorList>
    </citation>
    <scope>NUCLEOTIDE SEQUENCE [LARGE SCALE GENOMIC DNA]</scope>
    <source>
        <strain evidence="4 5">WCA-386-APC-2A</strain>
    </source>
</reference>
<dbReference type="Gene3D" id="1.10.530.10">
    <property type="match status" value="1"/>
</dbReference>
<dbReference type="Proteomes" id="UP000536773">
    <property type="component" value="Unassembled WGS sequence"/>
</dbReference>
<gene>
    <name evidence="4" type="ORF">HG933_02245</name>
</gene>
<feature type="domain" description="YqbQ/XkdQ" evidence="3">
    <location>
        <begin position="306"/>
        <end position="553"/>
    </location>
</feature>
<feature type="compositionally biased region" description="Polar residues" evidence="1">
    <location>
        <begin position="562"/>
        <end position="575"/>
    </location>
</feature>
<dbReference type="Pfam" id="PF24032">
    <property type="entry name" value="YQBQ"/>
    <property type="match status" value="1"/>
</dbReference>
<evidence type="ECO:0000313" key="4">
    <source>
        <dbReference type="EMBL" id="NMK38224.1"/>
    </source>
</evidence>
<evidence type="ECO:0000259" key="3">
    <source>
        <dbReference type="Pfam" id="PF24032"/>
    </source>
</evidence>
<evidence type="ECO:0000313" key="5">
    <source>
        <dbReference type="Proteomes" id="UP000536773"/>
    </source>
</evidence>
<protein>
    <recommendedName>
        <fullName evidence="6">Phage tail lysozyme domain-containing protein</fullName>
    </recommendedName>
</protein>
<dbReference type="InterPro" id="IPR041219">
    <property type="entry name" value="Phage_lysozyme2"/>
</dbReference>
<feature type="compositionally biased region" description="Low complexity" evidence="1">
    <location>
        <begin position="283"/>
        <end position="304"/>
    </location>
</feature>
<dbReference type="Pfam" id="PF18013">
    <property type="entry name" value="Phage_lysozyme2"/>
    <property type="match status" value="1"/>
</dbReference>
<accession>A0A848ERW5</accession>
<evidence type="ECO:0008006" key="6">
    <source>
        <dbReference type="Google" id="ProtNLM"/>
    </source>
</evidence>
<name>A0A848ERW5_MEGEL</name>
<organism evidence="4 5">
    <name type="scientific">Megasphaera elsdenii</name>
    <dbReference type="NCBI Taxonomy" id="907"/>
    <lineage>
        <taxon>Bacteria</taxon>
        <taxon>Bacillati</taxon>
        <taxon>Bacillota</taxon>
        <taxon>Negativicutes</taxon>
        <taxon>Veillonellales</taxon>
        <taxon>Veillonellaceae</taxon>
        <taxon>Megasphaera</taxon>
    </lineage>
</organism>
<feature type="region of interest" description="Disordered" evidence="1">
    <location>
        <begin position="280"/>
        <end position="304"/>
    </location>
</feature>
<feature type="region of interest" description="Disordered" evidence="1">
    <location>
        <begin position="560"/>
        <end position="588"/>
    </location>
</feature>
<dbReference type="AlphaFoldDB" id="A0A848ERW5"/>
<evidence type="ECO:0000256" key="1">
    <source>
        <dbReference type="SAM" id="MobiDB-lite"/>
    </source>
</evidence>
<feature type="region of interest" description="Disordered" evidence="1">
    <location>
        <begin position="90"/>
        <end position="117"/>
    </location>
</feature>
<comment type="caution">
    <text evidence="4">The sequence shown here is derived from an EMBL/GenBank/DDBJ whole genome shotgun (WGS) entry which is preliminary data.</text>
</comment>
<sequence>MAEKTFHLIDETAHKDLSPYVVSYTWGGDLEQAGRRLNFTIAYTTKDPNWTNAIINLGDIVTFYYYDPTLAEKEREAEKAQLEEIAKEQAERAEAAKQRAANISNSSNSVSGGSNFDGYSSTERGNWSAIQALGATQGQANGICGNIRIEDMDYDPTVVNASGHTGLYQLSTERWAGYVSWCNQTGNDPAYGPNQSKYVLTVENGNVFTGENCPWGAMPTDTEGAARYVSQYIERGGYEQERVDAANNVANDVANEVITLETPGAAVATMAVNALIGTSKVPSNNKKTTTTAETADTTTADKNNTNSDSLKLFQGIVFMQERNSNTYTMEFVAYDRLIYLAKSKTNNKFVDVPIPEVLDWCAKQNGLELGILSKDLNYTVNFVADNMSYTEIIQKCLETAKQNSGYSYNVYLSAENKMNVVRADTVIEGFTITDTTDSFGARHSASLEDMVNQVAIADSDGKITGYFRNDEDINKYGRIQTVYKVDAKQNTEKSAKSLLHKITETSSISALGNVQCIAGYAVAIQEEQIKGNFLILSDSHKIENNIHTMELNLSYIQKPDDSTTCSKEGNTNPTPKQVKKKKDGVAGTGSATVEEGLKAAKPAYLGTQMPDGPNGCVEAVVGIGSYYSPFAKQEYDNNVKDCDTLVADAQQANLYEEFGPNTVIQKGDAVIYSSSQYRYAHTVIVTSPSGRYIGNSSSANNGNGEVVEGRDFMEMGGEYPVGIVHLSKG</sequence>
<evidence type="ECO:0000259" key="2">
    <source>
        <dbReference type="Pfam" id="PF18013"/>
    </source>
</evidence>